<name>A0ABX1RTE2_9FLAO</name>
<keyword evidence="2" id="KW-1185">Reference proteome</keyword>
<accession>A0ABX1RTE2</accession>
<proteinExistence type="predicted"/>
<protein>
    <recommendedName>
        <fullName evidence="3">Class I SAM-dependent methyltransferase</fullName>
    </recommendedName>
</protein>
<evidence type="ECO:0000313" key="1">
    <source>
        <dbReference type="EMBL" id="NMH86348.1"/>
    </source>
</evidence>
<gene>
    <name evidence="1" type="ORF">HHX25_02410</name>
</gene>
<dbReference type="RefSeq" id="WP_169669703.1">
    <property type="nucleotide sequence ID" value="NZ_JABBHF010000001.1"/>
</dbReference>
<dbReference type="InterPro" id="IPR029063">
    <property type="entry name" value="SAM-dependent_MTases_sf"/>
</dbReference>
<dbReference type="SUPFAM" id="SSF53335">
    <property type="entry name" value="S-adenosyl-L-methionine-dependent methyltransferases"/>
    <property type="match status" value="1"/>
</dbReference>
<dbReference type="EMBL" id="JABBHF010000001">
    <property type="protein sequence ID" value="NMH86348.1"/>
    <property type="molecule type" value="Genomic_DNA"/>
</dbReference>
<dbReference type="Proteomes" id="UP000746690">
    <property type="component" value="Unassembled WGS sequence"/>
</dbReference>
<evidence type="ECO:0000313" key="2">
    <source>
        <dbReference type="Proteomes" id="UP000746690"/>
    </source>
</evidence>
<organism evidence="1 2">
    <name type="scientific">Flavivirga algicola</name>
    <dbReference type="NCBI Taxonomy" id="2729136"/>
    <lineage>
        <taxon>Bacteria</taxon>
        <taxon>Pseudomonadati</taxon>
        <taxon>Bacteroidota</taxon>
        <taxon>Flavobacteriia</taxon>
        <taxon>Flavobacteriales</taxon>
        <taxon>Flavobacteriaceae</taxon>
        <taxon>Flavivirga</taxon>
    </lineage>
</organism>
<sequence>MIFKLKKVLNAINEIDKIHRSNDDAYALQIIHKLFPEFCYLPFTPFSLNPYTIIHILNDILFNDRRQIVEFGGGISTIIISRFIKVNNLKTKILSIDNNESWQKIIFNEVKKYDCSDNLLQIHCSIVEHENEILKVYDNDCWYDHKKVNSEIDKLDYEVDLVIVDGPSTATSKFVRYPALPTIQSKLSTSASIFLDDIKRPAEKEILEKWNDMVKGKLTFEKMYGTITLGDSFSTKPLSH</sequence>
<reference evidence="1 2" key="1">
    <citation type="submission" date="2020-04" db="EMBL/GenBank/DDBJ databases">
        <title>A Flavivirga sp. nov.</title>
        <authorList>
            <person name="Sun X."/>
        </authorList>
    </citation>
    <scope>NUCLEOTIDE SEQUENCE [LARGE SCALE GENOMIC DNA]</scope>
    <source>
        <strain evidence="1 2">Y03</strain>
    </source>
</reference>
<evidence type="ECO:0008006" key="3">
    <source>
        <dbReference type="Google" id="ProtNLM"/>
    </source>
</evidence>
<dbReference type="Gene3D" id="3.40.50.150">
    <property type="entry name" value="Vaccinia Virus protein VP39"/>
    <property type="match status" value="1"/>
</dbReference>
<comment type="caution">
    <text evidence="1">The sequence shown here is derived from an EMBL/GenBank/DDBJ whole genome shotgun (WGS) entry which is preliminary data.</text>
</comment>